<evidence type="ECO:0000256" key="4">
    <source>
        <dbReference type="ARBA" id="ARBA00022827"/>
    </source>
</evidence>
<dbReference type="FunFam" id="3.50.50.60:FF:000023">
    <property type="entry name" value="Dimethylaniline monooxygenase [N-oxide-forming]"/>
    <property type="match status" value="1"/>
</dbReference>
<keyword evidence="4" id="KW-0274">FAD</keyword>
<keyword evidence="6" id="KW-0560">Oxidoreductase</keyword>
<dbReference type="AlphaFoldDB" id="L8GRC0"/>
<protein>
    <submittedName>
        <fullName evidence="7">Flavin-binding monooxygenase subfamily protein</fullName>
    </submittedName>
</protein>
<proteinExistence type="inferred from homology"/>
<organism evidence="7 8">
    <name type="scientific">Acanthamoeba castellanii (strain ATCC 30010 / Neff)</name>
    <dbReference type="NCBI Taxonomy" id="1257118"/>
    <lineage>
        <taxon>Eukaryota</taxon>
        <taxon>Amoebozoa</taxon>
        <taxon>Discosea</taxon>
        <taxon>Longamoebia</taxon>
        <taxon>Centramoebida</taxon>
        <taxon>Acanthamoebidae</taxon>
        <taxon>Acanthamoeba</taxon>
    </lineage>
</organism>
<comment type="cofactor">
    <cofactor evidence="1">
        <name>FAD</name>
        <dbReference type="ChEBI" id="CHEBI:57692"/>
    </cofactor>
</comment>
<name>L8GRC0_ACACF</name>
<dbReference type="OrthoDB" id="19682at2759"/>
<evidence type="ECO:0000256" key="6">
    <source>
        <dbReference type="ARBA" id="ARBA00023002"/>
    </source>
</evidence>
<dbReference type="EMBL" id="KB008030">
    <property type="protein sequence ID" value="ELR15482.1"/>
    <property type="molecule type" value="Genomic_DNA"/>
</dbReference>
<evidence type="ECO:0000256" key="2">
    <source>
        <dbReference type="ARBA" id="ARBA00009183"/>
    </source>
</evidence>
<dbReference type="KEGG" id="acan:ACA1_341120"/>
<evidence type="ECO:0000256" key="1">
    <source>
        <dbReference type="ARBA" id="ARBA00001974"/>
    </source>
</evidence>
<dbReference type="PRINTS" id="PR00370">
    <property type="entry name" value="FMOXYGENASE"/>
</dbReference>
<dbReference type="GO" id="GO:0050661">
    <property type="term" value="F:NADP binding"/>
    <property type="evidence" value="ECO:0007669"/>
    <property type="project" value="InterPro"/>
</dbReference>
<dbReference type="PANTHER" id="PTHR23023">
    <property type="entry name" value="DIMETHYLANILINE MONOOXYGENASE"/>
    <property type="match status" value="1"/>
</dbReference>
<gene>
    <name evidence="7" type="ORF">ACA1_341120</name>
</gene>
<dbReference type="Gene3D" id="3.50.50.60">
    <property type="entry name" value="FAD/NAD(P)-binding domain"/>
    <property type="match status" value="1"/>
</dbReference>
<dbReference type="OMA" id="HYLKVWG"/>
<reference evidence="7 8" key="1">
    <citation type="journal article" date="2013" name="Genome Biol.">
        <title>Genome of Acanthamoeba castellanii highlights extensive lateral gene transfer and early evolution of tyrosine kinase signaling.</title>
        <authorList>
            <person name="Clarke M."/>
            <person name="Lohan A.J."/>
            <person name="Liu B."/>
            <person name="Lagkouvardos I."/>
            <person name="Roy S."/>
            <person name="Zafar N."/>
            <person name="Bertelli C."/>
            <person name="Schilde C."/>
            <person name="Kianianmomeni A."/>
            <person name="Burglin T.R."/>
            <person name="Frech C."/>
            <person name="Turcotte B."/>
            <person name="Kopec K.O."/>
            <person name="Synnott J.M."/>
            <person name="Choo C."/>
            <person name="Paponov I."/>
            <person name="Finkler A."/>
            <person name="Soon Heng Tan C."/>
            <person name="Hutchins A.P."/>
            <person name="Weinmeier T."/>
            <person name="Rattei T."/>
            <person name="Chu J.S."/>
            <person name="Gimenez G."/>
            <person name="Irimia M."/>
            <person name="Rigden D.J."/>
            <person name="Fitzpatrick D.A."/>
            <person name="Lorenzo-Morales J."/>
            <person name="Bateman A."/>
            <person name="Chiu C.H."/>
            <person name="Tang P."/>
            <person name="Hegemann P."/>
            <person name="Fromm H."/>
            <person name="Raoult D."/>
            <person name="Greub G."/>
            <person name="Miranda-Saavedra D."/>
            <person name="Chen N."/>
            <person name="Nash P."/>
            <person name="Ginger M.L."/>
            <person name="Horn M."/>
            <person name="Schaap P."/>
            <person name="Caler L."/>
            <person name="Loftus B."/>
        </authorList>
    </citation>
    <scope>NUCLEOTIDE SEQUENCE [LARGE SCALE GENOMIC DNA]</scope>
    <source>
        <strain evidence="7 8">Neff</strain>
    </source>
</reference>
<dbReference type="Pfam" id="PF00743">
    <property type="entry name" value="FMO-like"/>
    <property type="match status" value="1"/>
</dbReference>
<dbReference type="InterPro" id="IPR000960">
    <property type="entry name" value="Flavin_mOase"/>
</dbReference>
<dbReference type="SUPFAM" id="SSF51905">
    <property type="entry name" value="FAD/NAD(P)-binding domain"/>
    <property type="match status" value="2"/>
</dbReference>
<dbReference type="GO" id="GO:0004499">
    <property type="term" value="F:N,N-dimethylaniline monooxygenase activity"/>
    <property type="evidence" value="ECO:0007669"/>
    <property type="project" value="InterPro"/>
</dbReference>
<keyword evidence="5" id="KW-0521">NADP</keyword>
<evidence type="ECO:0000313" key="8">
    <source>
        <dbReference type="Proteomes" id="UP000011083"/>
    </source>
</evidence>
<dbReference type="InterPro" id="IPR036188">
    <property type="entry name" value="FAD/NAD-bd_sf"/>
</dbReference>
<accession>L8GRC0</accession>
<dbReference type="InterPro" id="IPR050346">
    <property type="entry name" value="FMO-like"/>
</dbReference>
<keyword evidence="3" id="KW-0285">Flavoprotein</keyword>
<comment type="similarity">
    <text evidence="2">Belongs to the FMO family.</text>
</comment>
<keyword evidence="7" id="KW-0503">Monooxygenase</keyword>
<dbReference type="STRING" id="1257118.L8GRC0"/>
<evidence type="ECO:0000313" key="7">
    <source>
        <dbReference type="EMBL" id="ELR15482.1"/>
    </source>
</evidence>
<keyword evidence="8" id="KW-1185">Reference proteome</keyword>
<dbReference type="RefSeq" id="XP_004337495.1">
    <property type="nucleotide sequence ID" value="XM_004337447.1"/>
</dbReference>
<dbReference type="InterPro" id="IPR020946">
    <property type="entry name" value="Flavin_mOase-like"/>
</dbReference>
<evidence type="ECO:0000256" key="3">
    <source>
        <dbReference type="ARBA" id="ARBA00022630"/>
    </source>
</evidence>
<sequence>MEGAQPTRVVKVAVIGAGPAGLTSAKQLAAAGLHPTVFERADGIGGVWREMTSFSDFPLKPTASLFPTCGEMEAYLADYVAHFDLGRFIRLRTEVVHLKRIDWSSPGTDRWLVTCKSGTLCALELSGRTGRTETLEFDAVLLCCGVFWNPNLPRFPGQESFKGEAIHSHIYRVPEPYADKDVLLVGIGNSALDISLDLAQVARSVTISARSGSLILSVEEAGQATDQKLLSRAAQRMAPEERMQLFLSFQLTTAFMQHGMPPPPRRPEHAHHSLVKKKDEYIARLEEGKIKIKPNIQRIDGDKITFVDQTVMENCGAIIFCTGYNLTFPFIDDVSLLPGMEAGRLDLYKKVFHPFHPTLAFIAHVDAIGSIFAISEMQSRWVAKVGPREQDSAASQTTMLADIEKHKQRLAVVKPKYPMFVSYPNYMDELAQRIGCLPTPHKHLHQGRVKQILDDGPLLPTTYRLHGDDHWPHAGPTLARL</sequence>
<evidence type="ECO:0000256" key="5">
    <source>
        <dbReference type="ARBA" id="ARBA00022857"/>
    </source>
</evidence>
<dbReference type="VEuPathDB" id="AmoebaDB:ACA1_341120"/>
<dbReference type="Proteomes" id="UP000011083">
    <property type="component" value="Unassembled WGS sequence"/>
</dbReference>
<dbReference type="GO" id="GO:0050660">
    <property type="term" value="F:flavin adenine dinucleotide binding"/>
    <property type="evidence" value="ECO:0007669"/>
    <property type="project" value="InterPro"/>
</dbReference>
<dbReference type="GeneID" id="14916103"/>
<dbReference type="PIRSF" id="PIRSF000332">
    <property type="entry name" value="FMO"/>
    <property type="match status" value="1"/>
</dbReference>